<dbReference type="PANTHER" id="PTHR38441:SF1">
    <property type="entry name" value="MEMBRANE PROTEIN"/>
    <property type="match status" value="1"/>
</dbReference>
<feature type="transmembrane region" description="Helical" evidence="1">
    <location>
        <begin position="49"/>
        <end position="73"/>
    </location>
</feature>
<proteinExistence type="predicted"/>
<keyword evidence="3" id="KW-1185">Reference proteome</keyword>
<sequence>MTNVTTMRNAQVAKQKSEVSVKSSRNDSINFDQIYEMESFNKFVRKKNAFLFGTTGVFLFLYILLPILAFTPVLQQKWIGNITGVWVYSAGLFVMTVVLCMVYTKMAPKFDQMASEVLSEYEQGGAK</sequence>
<organism evidence="2 3">
    <name type="scientific">Ureibacillus terrenus</name>
    <dbReference type="NCBI Taxonomy" id="118246"/>
    <lineage>
        <taxon>Bacteria</taxon>
        <taxon>Bacillati</taxon>
        <taxon>Bacillota</taxon>
        <taxon>Bacilli</taxon>
        <taxon>Bacillales</taxon>
        <taxon>Caryophanaceae</taxon>
        <taxon>Ureibacillus</taxon>
    </lineage>
</organism>
<keyword evidence="1" id="KW-0472">Membrane</keyword>
<dbReference type="InterPro" id="IPR007436">
    <property type="entry name" value="DUF485"/>
</dbReference>
<dbReference type="AlphaFoldDB" id="A0A540V282"/>
<evidence type="ECO:0000256" key="1">
    <source>
        <dbReference type="SAM" id="Phobius"/>
    </source>
</evidence>
<reference evidence="2 3" key="1">
    <citation type="submission" date="2019-06" db="EMBL/GenBank/DDBJ databases">
        <title>Genome sequence of Ureibacillus terrenus.</title>
        <authorList>
            <person name="Maclea K.S."/>
            <person name="Simoes M."/>
        </authorList>
    </citation>
    <scope>NUCLEOTIDE SEQUENCE [LARGE SCALE GENOMIC DNA]</scope>
    <source>
        <strain evidence="2 3">ATCC BAA-384</strain>
    </source>
</reference>
<dbReference type="OrthoDB" id="2886991at2"/>
<dbReference type="PANTHER" id="PTHR38441">
    <property type="entry name" value="INTEGRAL MEMBRANE PROTEIN-RELATED"/>
    <property type="match status" value="1"/>
</dbReference>
<name>A0A540V282_9BACL</name>
<gene>
    <name evidence="2" type="ORF">FKZ59_07450</name>
</gene>
<dbReference type="Proteomes" id="UP000315753">
    <property type="component" value="Unassembled WGS sequence"/>
</dbReference>
<protein>
    <submittedName>
        <fullName evidence="2">DUF485 domain-containing protein</fullName>
    </submittedName>
</protein>
<keyword evidence="1" id="KW-1133">Transmembrane helix</keyword>
<accession>A0A540V282</accession>
<dbReference type="Pfam" id="PF04341">
    <property type="entry name" value="DUF485"/>
    <property type="match status" value="1"/>
</dbReference>
<evidence type="ECO:0000313" key="2">
    <source>
        <dbReference type="EMBL" id="TQE90837.1"/>
    </source>
</evidence>
<keyword evidence="1" id="KW-0812">Transmembrane</keyword>
<feature type="transmembrane region" description="Helical" evidence="1">
    <location>
        <begin position="85"/>
        <end position="104"/>
    </location>
</feature>
<evidence type="ECO:0000313" key="3">
    <source>
        <dbReference type="Proteomes" id="UP000315753"/>
    </source>
</evidence>
<dbReference type="EMBL" id="VIGD01000008">
    <property type="protein sequence ID" value="TQE90837.1"/>
    <property type="molecule type" value="Genomic_DNA"/>
</dbReference>
<comment type="caution">
    <text evidence="2">The sequence shown here is derived from an EMBL/GenBank/DDBJ whole genome shotgun (WGS) entry which is preliminary data.</text>
</comment>